<feature type="compositionally biased region" description="Basic and acidic residues" evidence="2">
    <location>
        <begin position="277"/>
        <end position="288"/>
    </location>
</feature>
<reference evidence="3 4" key="1">
    <citation type="submission" date="2023-11" db="EMBL/GenBank/DDBJ databases">
        <title>An acidophilic fungus is an integral part of prey digestion in a carnivorous sundew plant.</title>
        <authorList>
            <person name="Tsai I.J."/>
        </authorList>
    </citation>
    <scope>NUCLEOTIDE SEQUENCE [LARGE SCALE GENOMIC DNA]</scope>
    <source>
        <strain evidence="3">169a</strain>
    </source>
</reference>
<organism evidence="3 4">
    <name type="scientific">Acrodontium crateriforme</name>
    <dbReference type="NCBI Taxonomy" id="150365"/>
    <lineage>
        <taxon>Eukaryota</taxon>
        <taxon>Fungi</taxon>
        <taxon>Dikarya</taxon>
        <taxon>Ascomycota</taxon>
        <taxon>Pezizomycotina</taxon>
        <taxon>Dothideomycetes</taxon>
        <taxon>Dothideomycetidae</taxon>
        <taxon>Mycosphaerellales</taxon>
        <taxon>Teratosphaeriaceae</taxon>
        <taxon>Acrodontium</taxon>
    </lineage>
</organism>
<comment type="similarity">
    <text evidence="1">Belongs to the GID4/VID24 family.</text>
</comment>
<feature type="compositionally biased region" description="Polar residues" evidence="2">
    <location>
        <begin position="177"/>
        <end position="195"/>
    </location>
</feature>
<dbReference type="Proteomes" id="UP001303373">
    <property type="component" value="Chromosome 2"/>
</dbReference>
<evidence type="ECO:0000256" key="2">
    <source>
        <dbReference type="SAM" id="MobiDB-lite"/>
    </source>
</evidence>
<feature type="compositionally biased region" description="Polar residues" evidence="2">
    <location>
        <begin position="293"/>
        <end position="306"/>
    </location>
</feature>
<dbReference type="PANTHER" id="PTHR14534">
    <property type="entry name" value="VACUOLAR IMPORT AND DEGRADATION PROTEIN 24"/>
    <property type="match status" value="1"/>
</dbReference>
<dbReference type="InterPro" id="IPR018618">
    <property type="entry name" value="GID4/10-like"/>
</dbReference>
<feature type="compositionally biased region" description="Basic and acidic residues" evidence="2">
    <location>
        <begin position="145"/>
        <end position="160"/>
    </location>
</feature>
<gene>
    <name evidence="3" type="ORF">R9X50_00119800</name>
</gene>
<dbReference type="GO" id="GO:0007039">
    <property type="term" value="P:protein catabolic process in the vacuole"/>
    <property type="evidence" value="ECO:0007669"/>
    <property type="project" value="TreeGrafter"/>
</dbReference>
<dbReference type="Pfam" id="PF09783">
    <property type="entry name" value="Vac_ImportDeg"/>
    <property type="match status" value="1"/>
</dbReference>
<dbReference type="GO" id="GO:0043161">
    <property type="term" value="P:proteasome-mediated ubiquitin-dependent protein catabolic process"/>
    <property type="evidence" value="ECO:0007669"/>
    <property type="project" value="TreeGrafter"/>
</dbReference>
<accession>A0AAQ3R5L5</accession>
<feature type="region of interest" description="Disordered" evidence="2">
    <location>
        <begin position="588"/>
        <end position="611"/>
    </location>
</feature>
<feature type="compositionally biased region" description="Basic and acidic residues" evidence="2">
    <location>
        <begin position="108"/>
        <end position="119"/>
    </location>
</feature>
<feature type="compositionally biased region" description="Polar residues" evidence="2">
    <location>
        <begin position="48"/>
        <end position="58"/>
    </location>
</feature>
<feature type="region of interest" description="Disordered" evidence="2">
    <location>
        <begin position="224"/>
        <end position="370"/>
    </location>
</feature>
<dbReference type="PANTHER" id="PTHR14534:SF3">
    <property type="entry name" value="GID COMPLEX SUBUNIT 4 HOMOLOG"/>
    <property type="match status" value="1"/>
</dbReference>
<protein>
    <recommendedName>
        <fullName evidence="5">Vacuolar import and degradation protein-domain-containing protein</fullName>
    </recommendedName>
</protein>
<evidence type="ECO:0000313" key="3">
    <source>
        <dbReference type="EMBL" id="WPG98408.1"/>
    </source>
</evidence>
<feature type="compositionally biased region" description="Polar residues" evidence="2">
    <location>
        <begin position="337"/>
        <end position="353"/>
    </location>
</feature>
<evidence type="ECO:0000256" key="1">
    <source>
        <dbReference type="ARBA" id="ARBA00061469"/>
    </source>
</evidence>
<feature type="region of interest" description="Disordered" evidence="2">
    <location>
        <begin position="537"/>
        <end position="559"/>
    </location>
</feature>
<feature type="compositionally biased region" description="Low complexity" evidence="2">
    <location>
        <begin position="259"/>
        <end position="270"/>
    </location>
</feature>
<feature type="compositionally biased region" description="Polar residues" evidence="2">
    <location>
        <begin position="540"/>
        <end position="552"/>
    </location>
</feature>
<dbReference type="GO" id="GO:0045721">
    <property type="term" value="P:negative regulation of gluconeogenesis"/>
    <property type="evidence" value="ECO:0007669"/>
    <property type="project" value="TreeGrafter"/>
</dbReference>
<keyword evidence="4" id="KW-1185">Reference proteome</keyword>
<name>A0AAQ3R5L5_9PEZI</name>
<dbReference type="GO" id="GO:0006623">
    <property type="term" value="P:protein targeting to vacuole"/>
    <property type="evidence" value="ECO:0007669"/>
    <property type="project" value="TreeGrafter"/>
</dbReference>
<proteinExistence type="inferred from homology"/>
<evidence type="ECO:0008006" key="5">
    <source>
        <dbReference type="Google" id="ProtNLM"/>
    </source>
</evidence>
<feature type="region of interest" description="Disordered" evidence="2">
    <location>
        <begin position="1"/>
        <end position="196"/>
    </location>
</feature>
<dbReference type="EMBL" id="CP138581">
    <property type="protein sequence ID" value="WPG98408.1"/>
    <property type="molecule type" value="Genomic_DNA"/>
</dbReference>
<dbReference type="AlphaFoldDB" id="A0AAQ3R5L5"/>
<feature type="compositionally biased region" description="Basic and acidic residues" evidence="2">
    <location>
        <begin position="308"/>
        <end position="324"/>
    </location>
</feature>
<evidence type="ECO:0000313" key="4">
    <source>
        <dbReference type="Proteomes" id="UP001303373"/>
    </source>
</evidence>
<sequence>MPPSNTPALPTPTARSPTQGSTTPARPLEQEHPTTSLTATAAVPTLSAYLQSPTSPTTHVDDEDENIAFLRDSLESLDNDVTDRRNQSSRSTVDTTRDPRPSASSRELFLRRRDIEGDRATPFARLQPTLGQNSSSTSTTAPTRSNREASEELTRRERLQRVLARLNRQHEPLTAPSRATTNAYANRTPSPNRQSLYDWAPASEEDRNGSTQDSELETILNELRRQQPETHPNILRVLGTSQLSRDLSRHGEGEGAATSSSSSNPSAANPDRGQTAARDREQRRRESEWVSLRSRTAIQSSRQGSPSARDRILRYVMDRERSGVSEEEERATALPRTESNGGTANEDPNTPTTREPWFLPPPASEIRRRDRQERVEAFRRGYLAENMPPRLPDVSSLAGQSNAADQHASSTGTVENALKYLSALRECTSYEEALSAAIDHGFGTKEFFSDKQDDFINDLSELEPLSVTSWLQPGAVFEGYQYASNPHSSFVQRATAVTAHVEQINPNFPNTPTSPTMGFDDLLGSIRDVSFDAARPWMSHQPTVPSSAQGKQNEPHHDNWRVRVALYGIDIEKMTIQGTMEAYDVPQHPISRTNTSRHADRPKPGKRTKPITTYVDGHIIDLCTHSLLTPAPPTSKTTNSTSTSTQHAHLAHPIAFPSATPTTDAANWRRLPPFNTLSSDAAFTRLLLSRAAMTKVNNEYIFMRWKERCFVHARDDKCSEADRHGDQDRGHGLTISGFYYVSLRTSDGVVEGLYYDPSSTPYQHLRLSGCSKGWPAYELR</sequence>
<dbReference type="GO" id="GO:0034657">
    <property type="term" value="C:GID complex"/>
    <property type="evidence" value="ECO:0007669"/>
    <property type="project" value="TreeGrafter"/>
</dbReference>
<dbReference type="GO" id="GO:0005773">
    <property type="term" value="C:vacuole"/>
    <property type="evidence" value="ECO:0007669"/>
    <property type="project" value="GOC"/>
</dbReference>
<feature type="compositionally biased region" description="Polar residues" evidence="2">
    <location>
        <begin position="13"/>
        <end position="24"/>
    </location>
</feature>